<dbReference type="InterPro" id="IPR036909">
    <property type="entry name" value="Cyt_c-like_dom_sf"/>
</dbReference>
<reference evidence="1" key="1">
    <citation type="submission" date="2024-05" db="EMBL/GenBank/DDBJ databases">
        <authorList>
            <person name="Bunk B."/>
            <person name="Swiderski J."/>
            <person name="Sproer C."/>
            <person name="Thiel V."/>
        </authorList>
    </citation>
    <scope>NUCLEOTIDE SEQUENCE</scope>
    <source>
        <strain evidence="1">DSM 17735</strain>
        <plasmid evidence="1">p2</plasmid>
    </source>
</reference>
<evidence type="ECO:0008006" key="2">
    <source>
        <dbReference type="Google" id="ProtNLM"/>
    </source>
</evidence>
<name>A0AAU7LYR8_9BURK</name>
<accession>A0AAU7LYR8</accession>
<dbReference type="Gene3D" id="1.10.760.10">
    <property type="entry name" value="Cytochrome c-like domain"/>
    <property type="match status" value="1"/>
</dbReference>
<dbReference type="RefSeq" id="WP_349282540.1">
    <property type="nucleotide sequence ID" value="NZ_CBCSCU010000133.1"/>
</dbReference>
<dbReference type="GO" id="GO:0009055">
    <property type="term" value="F:electron transfer activity"/>
    <property type="evidence" value="ECO:0007669"/>
    <property type="project" value="InterPro"/>
</dbReference>
<organism evidence="1">
    <name type="scientific">Polaromonas hydrogenivorans</name>
    <dbReference type="NCBI Taxonomy" id="335476"/>
    <lineage>
        <taxon>Bacteria</taxon>
        <taxon>Pseudomonadati</taxon>
        <taxon>Pseudomonadota</taxon>
        <taxon>Betaproteobacteria</taxon>
        <taxon>Burkholderiales</taxon>
        <taxon>Comamonadaceae</taxon>
        <taxon>Polaromonas</taxon>
    </lineage>
</organism>
<evidence type="ECO:0000313" key="1">
    <source>
        <dbReference type="EMBL" id="XBP72780.1"/>
    </source>
</evidence>
<gene>
    <name evidence="1" type="ORF">ABLV49_23560</name>
</gene>
<sequence>MHAGQFASLDEVVQHYASSPKAIIGHSELAQPGQKHAQRQSIRLSADDVKDLAAFLGTLTGPVIQPR</sequence>
<dbReference type="EMBL" id="CP157677">
    <property type="protein sequence ID" value="XBP72780.1"/>
    <property type="molecule type" value="Genomic_DNA"/>
</dbReference>
<proteinExistence type="predicted"/>
<dbReference type="SUPFAM" id="SSF46626">
    <property type="entry name" value="Cytochrome c"/>
    <property type="match status" value="1"/>
</dbReference>
<protein>
    <recommendedName>
        <fullName evidence="2">Cytochrome c peroxidase</fullName>
    </recommendedName>
</protein>
<geneLocation type="plasmid" evidence="1">
    <name>p2</name>
</geneLocation>
<keyword evidence="1" id="KW-0614">Plasmid</keyword>
<dbReference type="GO" id="GO:0020037">
    <property type="term" value="F:heme binding"/>
    <property type="evidence" value="ECO:0007669"/>
    <property type="project" value="InterPro"/>
</dbReference>
<dbReference type="AlphaFoldDB" id="A0AAU7LYR8"/>